<dbReference type="InterPro" id="IPR036291">
    <property type="entry name" value="NAD(P)-bd_dom_sf"/>
</dbReference>
<organism evidence="5">
    <name type="scientific">bioreactor metagenome</name>
    <dbReference type="NCBI Taxonomy" id="1076179"/>
    <lineage>
        <taxon>unclassified sequences</taxon>
        <taxon>metagenomes</taxon>
        <taxon>ecological metagenomes</taxon>
    </lineage>
</organism>
<gene>
    <name evidence="5" type="primary">hprA_25</name>
    <name evidence="5" type="ORF">SDC9_203890</name>
</gene>
<dbReference type="EMBL" id="VSSQ01126274">
    <property type="protein sequence ID" value="MPN56204.1"/>
    <property type="molecule type" value="Genomic_DNA"/>
</dbReference>
<dbReference type="Pfam" id="PF02826">
    <property type="entry name" value="2-Hacid_dh_C"/>
    <property type="match status" value="1"/>
</dbReference>
<evidence type="ECO:0000313" key="5">
    <source>
        <dbReference type="EMBL" id="MPN56204.1"/>
    </source>
</evidence>
<evidence type="ECO:0000256" key="2">
    <source>
        <dbReference type="ARBA" id="ARBA00023002"/>
    </source>
</evidence>
<evidence type="ECO:0000256" key="1">
    <source>
        <dbReference type="ARBA" id="ARBA00005854"/>
    </source>
</evidence>
<dbReference type="GO" id="GO:0051287">
    <property type="term" value="F:NAD binding"/>
    <property type="evidence" value="ECO:0007669"/>
    <property type="project" value="InterPro"/>
</dbReference>
<dbReference type="PANTHER" id="PTHR43761:SF1">
    <property type="entry name" value="D-ISOMER SPECIFIC 2-HYDROXYACID DEHYDROGENASE CATALYTIC DOMAIN-CONTAINING PROTEIN-RELATED"/>
    <property type="match status" value="1"/>
</dbReference>
<evidence type="ECO:0000256" key="3">
    <source>
        <dbReference type="ARBA" id="ARBA00023027"/>
    </source>
</evidence>
<reference evidence="5" key="1">
    <citation type="submission" date="2019-08" db="EMBL/GenBank/DDBJ databases">
        <authorList>
            <person name="Kucharzyk K."/>
            <person name="Murdoch R.W."/>
            <person name="Higgins S."/>
            <person name="Loffler F."/>
        </authorList>
    </citation>
    <scope>NUCLEOTIDE SEQUENCE</scope>
</reference>
<dbReference type="EC" id="1.1.1.29" evidence="5"/>
<keyword evidence="3" id="KW-0520">NAD</keyword>
<protein>
    <submittedName>
        <fullName evidence="5">Glycerate dehydrogenase</fullName>
        <ecNumber evidence="5">1.1.1.29</ecNumber>
    </submittedName>
</protein>
<sequence>MKVLVYTRTHKPPEGLEFDYVSLEELLQKSDIVSLHCPLTPETQGIISKNTIAMMKDGALLINTARGKAIVEQDVFDALESGKLGGAGVDVLSVEPPKDNVLFKAKNIFITPHMGWGTLASRQRLMAITEANLEAFVKGEPINVVNK</sequence>
<accession>A0A645J6V5</accession>
<dbReference type="InterPro" id="IPR050418">
    <property type="entry name" value="D-iso_2-hydroxyacid_DH_PdxB"/>
</dbReference>
<dbReference type="AlphaFoldDB" id="A0A645J6V5"/>
<dbReference type="PANTHER" id="PTHR43761">
    <property type="entry name" value="D-ISOMER SPECIFIC 2-HYDROXYACID DEHYDROGENASE FAMILY PROTEIN (AFU_ORTHOLOGUE AFUA_1G13630)"/>
    <property type="match status" value="1"/>
</dbReference>
<evidence type="ECO:0000259" key="4">
    <source>
        <dbReference type="Pfam" id="PF02826"/>
    </source>
</evidence>
<dbReference type="InterPro" id="IPR006140">
    <property type="entry name" value="D-isomer_DH_NAD-bd"/>
</dbReference>
<proteinExistence type="inferred from homology"/>
<comment type="similarity">
    <text evidence="1">Belongs to the D-isomer specific 2-hydroxyacid dehydrogenase family.</text>
</comment>
<dbReference type="InterPro" id="IPR029753">
    <property type="entry name" value="D-isomer_DH_CS"/>
</dbReference>
<dbReference type="SUPFAM" id="SSF51735">
    <property type="entry name" value="NAD(P)-binding Rossmann-fold domains"/>
    <property type="match status" value="1"/>
</dbReference>
<feature type="domain" description="D-isomer specific 2-hydroxyacid dehydrogenase NAD-binding" evidence="4">
    <location>
        <begin position="1"/>
        <end position="115"/>
    </location>
</feature>
<dbReference type="Gene3D" id="3.40.50.720">
    <property type="entry name" value="NAD(P)-binding Rossmann-like Domain"/>
    <property type="match status" value="2"/>
</dbReference>
<keyword evidence="2 5" id="KW-0560">Oxidoreductase</keyword>
<comment type="caution">
    <text evidence="5">The sequence shown here is derived from an EMBL/GenBank/DDBJ whole genome shotgun (WGS) entry which is preliminary data.</text>
</comment>
<dbReference type="PROSITE" id="PS00670">
    <property type="entry name" value="D_2_HYDROXYACID_DH_2"/>
    <property type="match status" value="1"/>
</dbReference>
<name>A0A645J6V5_9ZZZZ</name>
<dbReference type="GO" id="GO:0008465">
    <property type="term" value="F:hydroxypyruvate reductase (NADH) activity"/>
    <property type="evidence" value="ECO:0007669"/>
    <property type="project" value="UniProtKB-EC"/>
</dbReference>